<name>A0A4Y2LNF7_ARAVE</name>
<evidence type="ECO:0000313" key="4">
    <source>
        <dbReference type="EMBL" id="GBO14361.1"/>
    </source>
</evidence>
<protein>
    <submittedName>
        <fullName evidence="2">Uncharacterized protein</fullName>
    </submittedName>
</protein>
<gene>
    <name evidence="5" type="ORF">AVEN_22613_1</name>
    <name evidence="3" type="ORF">AVEN_234062_1</name>
    <name evidence="4" type="ORF">AVEN_78839_1</name>
    <name evidence="2" type="ORF">AVEN_89884_1</name>
</gene>
<reference evidence="2 6" key="1">
    <citation type="journal article" date="2019" name="Sci. Rep.">
        <title>Orb-weaving spider Araneus ventricosus genome elucidates the spidroin gene catalogue.</title>
        <authorList>
            <person name="Kono N."/>
            <person name="Nakamura H."/>
            <person name="Ohtoshi R."/>
            <person name="Moran D.A.P."/>
            <person name="Shinohara A."/>
            <person name="Yoshida Y."/>
            <person name="Fujiwara M."/>
            <person name="Mori M."/>
            <person name="Tomita M."/>
            <person name="Arakawa K."/>
        </authorList>
    </citation>
    <scope>NUCLEOTIDE SEQUENCE [LARGE SCALE GENOMIC DNA]</scope>
</reference>
<dbReference type="EMBL" id="BGPR01006089">
    <property type="protein sequence ID" value="GBN15993.1"/>
    <property type="molecule type" value="Genomic_DNA"/>
</dbReference>
<evidence type="ECO:0000313" key="2">
    <source>
        <dbReference type="EMBL" id="GBN15989.1"/>
    </source>
</evidence>
<dbReference type="EMBL" id="BGPR01006088">
    <property type="protein sequence ID" value="GBN15989.1"/>
    <property type="molecule type" value="Genomic_DNA"/>
</dbReference>
<dbReference type="EMBL" id="BGPR01038506">
    <property type="protein sequence ID" value="GBO14361.1"/>
    <property type="molecule type" value="Genomic_DNA"/>
</dbReference>
<evidence type="ECO:0000256" key="1">
    <source>
        <dbReference type="SAM" id="MobiDB-lite"/>
    </source>
</evidence>
<sequence>MGALRAGPLIGSRGSFVLSTRPISEMSARNAAVFFFPRQRHARLQQRNCKKQDRRENARGWPSPPDDEARQHAGRAELINFSELANEPLLRDS</sequence>
<accession>A0A4Y2LNF7</accession>
<comment type="caution">
    <text evidence="2">The sequence shown here is derived from an EMBL/GenBank/DDBJ whole genome shotgun (WGS) entry which is preliminary data.</text>
</comment>
<organism evidence="2 6">
    <name type="scientific">Araneus ventricosus</name>
    <name type="common">Orbweaver spider</name>
    <name type="synonym">Epeira ventricosa</name>
    <dbReference type="NCBI Taxonomy" id="182803"/>
    <lineage>
        <taxon>Eukaryota</taxon>
        <taxon>Metazoa</taxon>
        <taxon>Ecdysozoa</taxon>
        <taxon>Arthropoda</taxon>
        <taxon>Chelicerata</taxon>
        <taxon>Arachnida</taxon>
        <taxon>Araneae</taxon>
        <taxon>Araneomorphae</taxon>
        <taxon>Entelegynae</taxon>
        <taxon>Araneoidea</taxon>
        <taxon>Araneidae</taxon>
        <taxon>Araneus</taxon>
    </lineage>
</organism>
<evidence type="ECO:0000313" key="5">
    <source>
        <dbReference type="EMBL" id="GBO14517.1"/>
    </source>
</evidence>
<dbReference type="EMBL" id="BGPR01038644">
    <property type="protein sequence ID" value="GBO14517.1"/>
    <property type="molecule type" value="Genomic_DNA"/>
</dbReference>
<evidence type="ECO:0000313" key="6">
    <source>
        <dbReference type="Proteomes" id="UP000499080"/>
    </source>
</evidence>
<keyword evidence="6" id="KW-1185">Reference proteome</keyword>
<dbReference type="Proteomes" id="UP000499080">
    <property type="component" value="Unassembled WGS sequence"/>
</dbReference>
<dbReference type="AlphaFoldDB" id="A0A4Y2LNF7"/>
<evidence type="ECO:0000313" key="3">
    <source>
        <dbReference type="EMBL" id="GBN15993.1"/>
    </source>
</evidence>
<feature type="region of interest" description="Disordered" evidence="1">
    <location>
        <begin position="43"/>
        <end position="73"/>
    </location>
</feature>
<proteinExistence type="predicted"/>